<proteinExistence type="predicted"/>
<comment type="caution">
    <text evidence="3">The sequence shown here is derived from an EMBL/GenBank/DDBJ whole genome shotgun (WGS) entry which is preliminary data.</text>
</comment>
<feature type="modified residue" description="4-aspartylphosphate" evidence="1">
    <location>
        <position position="69"/>
    </location>
</feature>
<evidence type="ECO:0000313" key="3">
    <source>
        <dbReference type="EMBL" id="MBD8506212.1"/>
    </source>
</evidence>
<evidence type="ECO:0000259" key="2">
    <source>
        <dbReference type="PROSITE" id="PS50110"/>
    </source>
</evidence>
<keyword evidence="4" id="KW-1185">Reference proteome</keyword>
<dbReference type="SUPFAM" id="SSF52172">
    <property type="entry name" value="CheY-like"/>
    <property type="match status" value="1"/>
</dbReference>
<dbReference type="RefSeq" id="WP_192038835.1">
    <property type="nucleotide sequence ID" value="NZ_JACYWE010000003.1"/>
</dbReference>
<dbReference type="PROSITE" id="PS50110">
    <property type="entry name" value="RESPONSE_REGULATORY"/>
    <property type="match status" value="1"/>
</dbReference>
<dbReference type="AlphaFoldDB" id="A0A927PM96"/>
<evidence type="ECO:0000256" key="1">
    <source>
        <dbReference type="PROSITE-ProRule" id="PRU00169"/>
    </source>
</evidence>
<gene>
    <name evidence="3" type="ORF">HT102_06925</name>
</gene>
<dbReference type="Gene3D" id="3.40.50.2300">
    <property type="match status" value="1"/>
</dbReference>
<dbReference type="EMBL" id="JACYWE010000003">
    <property type="protein sequence ID" value="MBD8506212.1"/>
    <property type="molecule type" value="Genomic_DNA"/>
</dbReference>
<sequence length="142" mass="14922">MIPTTSESSSPGPRVLLYSDDRSIRDRARAALGPRLLPGSAATEHVEVATADAAVAGVERGMIDLVIADGETAPLGGMGLARQLRDEITQCPPIIVLLGRRDDRWLARWSGADGAVPLPVDPFELSQLAVELVEARTGVGAS</sequence>
<accession>A0A927PM96</accession>
<organism evidence="3 4">
    <name type="scientific">Lolliginicoccus lacisalsi</name>
    <dbReference type="NCBI Taxonomy" id="2742202"/>
    <lineage>
        <taxon>Bacteria</taxon>
        <taxon>Bacillati</taxon>
        <taxon>Actinomycetota</taxon>
        <taxon>Actinomycetes</taxon>
        <taxon>Mycobacteriales</taxon>
        <taxon>Hoyosellaceae</taxon>
        <taxon>Lolliginicoccus</taxon>
    </lineage>
</organism>
<dbReference type="InterPro" id="IPR011006">
    <property type="entry name" value="CheY-like_superfamily"/>
</dbReference>
<feature type="domain" description="Response regulatory" evidence="2">
    <location>
        <begin position="14"/>
        <end position="133"/>
    </location>
</feature>
<dbReference type="Proteomes" id="UP000642993">
    <property type="component" value="Unassembled WGS sequence"/>
</dbReference>
<name>A0A927PM96_9ACTN</name>
<dbReference type="GO" id="GO:0000160">
    <property type="term" value="P:phosphorelay signal transduction system"/>
    <property type="evidence" value="ECO:0007669"/>
    <property type="project" value="InterPro"/>
</dbReference>
<evidence type="ECO:0000313" key="4">
    <source>
        <dbReference type="Proteomes" id="UP000642993"/>
    </source>
</evidence>
<protein>
    <submittedName>
        <fullName evidence="3">Response regulator transcription factor</fullName>
    </submittedName>
</protein>
<keyword evidence="1" id="KW-0597">Phosphoprotein</keyword>
<dbReference type="InterPro" id="IPR001789">
    <property type="entry name" value="Sig_transdc_resp-reg_receiver"/>
</dbReference>
<reference evidence="3" key="1">
    <citation type="submission" date="2020-09" db="EMBL/GenBank/DDBJ databases">
        <title>Hoyosella lacisalsi sp. nov., a halotolerant actinobacterium isolated from soil of Lake Gudzhirganskoe.</title>
        <authorList>
            <person name="Yang Q."/>
            <person name="Guo P.Y."/>
            <person name="Liu S.W."/>
            <person name="Li F.N."/>
            <person name="Sun C.H."/>
        </authorList>
    </citation>
    <scope>NUCLEOTIDE SEQUENCE</scope>
    <source>
        <strain evidence="3">G463</strain>
    </source>
</reference>